<dbReference type="PANTHER" id="PTHR30535">
    <property type="entry name" value="VITAMIN B12-BINDING PROTEIN"/>
    <property type="match status" value="1"/>
</dbReference>
<feature type="chain" id="PRO_5010176314" evidence="1">
    <location>
        <begin position="28"/>
        <end position="340"/>
    </location>
</feature>
<protein>
    <submittedName>
        <fullName evidence="3">Iron complex transport system substrate-binding protein</fullName>
    </submittedName>
</protein>
<dbReference type="Gene3D" id="3.40.50.1980">
    <property type="entry name" value="Nitrogenase molybdenum iron protein domain"/>
    <property type="match status" value="2"/>
</dbReference>
<feature type="signal peptide" evidence="1">
    <location>
        <begin position="1"/>
        <end position="27"/>
    </location>
</feature>
<gene>
    <name evidence="3" type="ORF">SAMN04244559_03045</name>
</gene>
<accession>A0A1H6JDG1</accession>
<dbReference type="RefSeq" id="WP_074770076.1">
    <property type="nucleotide sequence ID" value="NZ_FNWO01000015.1"/>
</dbReference>
<keyword evidence="1" id="KW-0732">Signal</keyword>
<dbReference type="SUPFAM" id="SSF53807">
    <property type="entry name" value="Helical backbone' metal receptor"/>
    <property type="match status" value="1"/>
</dbReference>
<dbReference type="OrthoDB" id="9775594at2"/>
<dbReference type="EMBL" id="FNWO01000015">
    <property type="protein sequence ID" value="SEH58406.1"/>
    <property type="molecule type" value="Genomic_DNA"/>
</dbReference>
<dbReference type="PROSITE" id="PS50983">
    <property type="entry name" value="FE_B12_PBP"/>
    <property type="match status" value="1"/>
</dbReference>
<proteinExistence type="predicted"/>
<dbReference type="InterPro" id="IPR050902">
    <property type="entry name" value="ABC_Transporter_SBP"/>
</dbReference>
<evidence type="ECO:0000313" key="3">
    <source>
        <dbReference type="EMBL" id="SEH58406.1"/>
    </source>
</evidence>
<dbReference type="InterPro" id="IPR002491">
    <property type="entry name" value="ABC_transptr_periplasmic_BD"/>
</dbReference>
<reference evidence="4" key="1">
    <citation type="submission" date="2016-10" db="EMBL/GenBank/DDBJ databases">
        <authorList>
            <person name="Varghese N."/>
            <person name="Submissions S."/>
        </authorList>
    </citation>
    <scope>NUCLEOTIDE SEQUENCE [LARGE SCALE GENOMIC DNA]</scope>
    <source>
        <strain evidence="4">DSM 13234</strain>
    </source>
</reference>
<dbReference type="GO" id="GO:0071281">
    <property type="term" value="P:cellular response to iron ion"/>
    <property type="evidence" value="ECO:0007669"/>
    <property type="project" value="TreeGrafter"/>
</dbReference>
<keyword evidence="4" id="KW-1185">Reference proteome</keyword>
<dbReference type="Pfam" id="PF01497">
    <property type="entry name" value="Peripla_BP_2"/>
    <property type="match status" value="1"/>
</dbReference>
<dbReference type="Gene3D" id="1.20.58.2180">
    <property type="match status" value="1"/>
</dbReference>
<dbReference type="Proteomes" id="UP000182983">
    <property type="component" value="Unassembled WGS sequence"/>
</dbReference>
<evidence type="ECO:0000259" key="2">
    <source>
        <dbReference type="PROSITE" id="PS50983"/>
    </source>
</evidence>
<evidence type="ECO:0000313" key="4">
    <source>
        <dbReference type="Proteomes" id="UP000182983"/>
    </source>
</evidence>
<dbReference type="AlphaFoldDB" id="A0A1H6JDG1"/>
<feature type="domain" description="Fe/B12 periplasmic-binding" evidence="2">
    <location>
        <begin position="46"/>
        <end position="307"/>
    </location>
</feature>
<evidence type="ECO:0000256" key="1">
    <source>
        <dbReference type="SAM" id="SignalP"/>
    </source>
</evidence>
<name>A0A1H6JDG1_MAGFU</name>
<dbReference type="PANTHER" id="PTHR30535:SF34">
    <property type="entry name" value="MOLYBDATE-BINDING PROTEIN MOLA"/>
    <property type="match status" value="1"/>
</dbReference>
<sequence>MRRPARPLFFLLLLAAILVPPGPSATAREITDMAGRTVTVPDQIHRIHVLSHSLSLVTVMAPETLVALPFPFKHNPAADRFLPARFATLPQIDNGLEAVKALEADIVLGWPTPAFIRDRVPQFDRIGLPSVLVDVDRLHSYPATFRFLGQLLGRTERGEALASGLEESMARLERIVATIPSDRRVRVYYAESIDGLTTQCDSSDRSDVIRRAGAVNAMVCVNPPTAADNTPIALETLIAADPDVIVTRFAETRPRILADPRWQTLRAVREGRVLAVPALPFNWFDRPPSFMRAIGAHWLTAKLYPDLYSQDLAAETRAFFRLFFGIALTEADLATLIGAP</sequence>
<organism evidence="3 4">
    <name type="scientific">Magnetospirillum fulvum</name>
    <name type="common">Rhodospirillum fulvum</name>
    <dbReference type="NCBI Taxonomy" id="1082"/>
    <lineage>
        <taxon>Bacteria</taxon>
        <taxon>Pseudomonadati</taxon>
        <taxon>Pseudomonadota</taxon>
        <taxon>Alphaproteobacteria</taxon>
        <taxon>Rhodospirillales</taxon>
        <taxon>Rhodospirillaceae</taxon>
        <taxon>Magnetospirillum</taxon>
    </lineage>
</organism>